<dbReference type="Gene3D" id="1.50.10.20">
    <property type="match status" value="1"/>
</dbReference>
<evidence type="ECO:0000259" key="2">
    <source>
        <dbReference type="Pfam" id="PF13575"/>
    </source>
</evidence>
<reference evidence="4" key="1">
    <citation type="journal article" date="2019" name="Int. J. Syst. Evol. Microbiol.">
        <title>The Global Catalogue of Microorganisms (GCM) 10K type strain sequencing project: providing services to taxonomists for standard genome sequencing and annotation.</title>
        <authorList>
            <consortium name="The Broad Institute Genomics Platform"/>
            <consortium name="The Broad Institute Genome Sequencing Center for Infectious Disease"/>
            <person name="Wu L."/>
            <person name="Ma J."/>
        </authorList>
    </citation>
    <scope>NUCLEOTIDE SEQUENCE [LARGE SCALE GENOMIC DNA]</scope>
    <source>
        <strain evidence="4">CCUG 62974</strain>
    </source>
</reference>
<dbReference type="InterPro" id="IPR007822">
    <property type="entry name" value="LANC-like"/>
</dbReference>
<feature type="domain" description="Lantibiotic biosynthesis protein dehydration" evidence="2">
    <location>
        <begin position="5"/>
        <end position="283"/>
    </location>
</feature>
<sequence>PGAGAELRAMRVVNRGRYGWCEFVAHSPASGPEAISRFYRRIGSCAALLTCLAATDIHMENLRAAGEFPIPIDLETVLQPSPASTAVADSAADRAFESLSRSVLATALVPGRRLALETSAIGGGVDGPRSLRRLALVAPFTDVMRTGLLPATLEKAGNLPFLDHGRVQPAAHAPDVVRGFLDAYDTITANKPAFRALVRRFSDAEIRYLPRPTQVYGVLLGELHHPRHLRDPLETLRGALETGALWPGPAEEESRSPADAERNRSLAEAERSQLLAGDIPRFFTGASSTSLRFGEDGEICGFFRETGREAVERRLRTFGAEDRAAQLDILTAALSTLPHSSPALTLASPPPAPGRRRSLRDSTRAAVDALADEAILGRTDCTWIGLAGGGTSDEPRTYGALPTRLYDGLSGMALMFGYAAQVYGDDRYLQLASRSMRPVVSELRDERLVGAYTGMAGTFYVLAHLAALTGDETYLDIIDRWIPAFVRNIGEQWEPGLVSGLAGAAVVACDLYERHGLSDLKAAITRCAERLTGSPWEDVDDGFAHGRAGIGWALLRSGRALKETAIEEAGFRTLVSGRDTTTPDWCHGAAGTGISRLLAHRLRPCPEFVGKVADALPLVTAKGRPAGHGLCHGELGGLEFLRLTAEHLPRLGRKPYRRMRWDLVTGGTVVARAHGSRFPGLLTGRAGACLTLLGLVAPEEVPSVLSLEGAKDMRDFHCEH</sequence>
<dbReference type="CDD" id="cd04792">
    <property type="entry name" value="LanM-like"/>
    <property type="match status" value="1"/>
</dbReference>
<organism evidence="3 4">
    <name type="scientific">Streptosporangium algeriense</name>
    <dbReference type="NCBI Taxonomy" id="1682748"/>
    <lineage>
        <taxon>Bacteria</taxon>
        <taxon>Bacillati</taxon>
        <taxon>Actinomycetota</taxon>
        <taxon>Actinomycetes</taxon>
        <taxon>Streptosporangiales</taxon>
        <taxon>Streptosporangiaceae</taxon>
        <taxon>Streptosporangium</taxon>
    </lineage>
</organism>
<evidence type="ECO:0000313" key="3">
    <source>
        <dbReference type="EMBL" id="MFD0883712.1"/>
    </source>
</evidence>
<feature type="region of interest" description="Disordered" evidence="1">
    <location>
        <begin position="340"/>
        <end position="361"/>
    </location>
</feature>
<proteinExistence type="predicted"/>
<dbReference type="InterPro" id="IPR025410">
    <property type="entry name" value="Lant_dehyd"/>
</dbReference>
<dbReference type="Pfam" id="PF05147">
    <property type="entry name" value="LANC_like"/>
    <property type="match status" value="1"/>
</dbReference>
<protein>
    <submittedName>
        <fullName evidence="3">Type 2 lanthipeptide synthetase LanM family protein</fullName>
    </submittedName>
</protein>
<dbReference type="SMART" id="SM01260">
    <property type="entry name" value="LANC_like"/>
    <property type="match status" value="1"/>
</dbReference>
<dbReference type="NCBIfam" id="TIGR03897">
    <property type="entry name" value="lanti_2_LanM"/>
    <property type="match status" value="1"/>
</dbReference>
<dbReference type="PRINTS" id="PR01950">
    <property type="entry name" value="LANCSUPER"/>
</dbReference>
<name>A0ABW3DL47_9ACTN</name>
<feature type="region of interest" description="Disordered" evidence="1">
    <location>
        <begin position="246"/>
        <end position="269"/>
    </location>
</feature>
<comment type="caution">
    <text evidence="3">The sequence shown here is derived from an EMBL/GenBank/DDBJ whole genome shotgun (WGS) entry which is preliminary data.</text>
</comment>
<dbReference type="PIRSF" id="PIRSF037228">
    <property type="entry name" value="Lant_mod_RumM"/>
    <property type="match status" value="1"/>
</dbReference>
<dbReference type="Pfam" id="PF13575">
    <property type="entry name" value="DUF4135"/>
    <property type="match status" value="1"/>
</dbReference>
<keyword evidence="4" id="KW-1185">Reference proteome</keyword>
<accession>A0ABW3DL47</accession>
<evidence type="ECO:0000313" key="4">
    <source>
        <dbReference type="Proteomes" id="UP001597024"/>
    </source>
</evidence>
<gene>
    <name evidence="3" type="ORF">ACFQ08_03970</name>
</gene>
<evidence type="ECO:0000256" key="1">
    <source>
        <dbReference type="SAM" id="MobiDB-lite"/>
    </source>
</evidence>
<feature type="compositionally biased region" description="Basic and acidic residues" evidence="1">
    <location>
        <begin position="252"/>
        <end position="269"/>
    </location>
</feature>
<feature type="non-terminal residue" evidence="3">
    <location>
        <position position="1"/>
    </location>
</feature>
<dbReference type="Proteomes" id="UP001597024">
    <property type="component" value="Unassembled WGS sequence"/>
</dbReference>
<dbReference type="SUPFAM" id="SSF158745">
    <property type="entry name" value="LanC-like"/>
    <property type="match status" value="1"/>
</dbReference>
<dbReference type="InterPro" id="IPR017146">
    <property type="entry name" value="Lanti_2_LanM"/>
</dbReference>
<dbReference type="EMBL" id="JBHTHX010000065">
    <property type="protein sequence ID" value="MFD0883712.1"/>
    <property type="molecule type" value="Genomic_DNA"/>
</dbReference>